<keyword evidence="3" id="KW-1185">Reference proteome</keyword>
<dbReference type="InterPro" id="IPR001611">
    <property type="entry name" value="Leu-rich_rpt"/>
</dbReference>
<gene>
    <name evidence="2" type="ORF">CBR_g55062</name>
</gene>
<dbReference type="Gene3D" id="3.80.10.10">
    <property type="entry name" value="Ribonuclease Inhibitor"/>
    <property type="match status" value="1"/>
</dbReference>
<dbReference type="PANTHER" id="PTHR48009">
    <property type="entry name" value="LEUCINE-RICH REPEAT (LRR) FAMILY PROTEIN"/>
    <property type="match status" value="1"/>
</dbReference>
<organism evidence="2 3">
    <name type="scientific">Chara braunii</name>
    <name type="common">Braun's stonewort</name>
    <dbReference type="NCBI Taxonomy" id="69332"/>
    <lineage>
        <taxon>Eukaryota</taxon>
        <taxon>Viridiplantae</taxon>
        <taxon>Streptophyta</taxon>
        <taxon>Charophyceae</taxon>
        <taxon>Charales</taxon>
        <taxon>Characeae</taxon>
        <taxon>Chara</taxon>
    </lineage>
</organism>
<dbReference type="Proteomes" id="UP000265515">
    <property type="component" value="Unassembled WGS sequence"/>
</dbReference>
<comment type="caution">
    <text evidence="2">The sequence shown here is derived from an EMBL/GenBank/DDBJ whole genome shotgun (WGS) entry which is preliminary data.</text>
</comment>
<feature type="signal peptide" evidence="1">
    <location>
        <begin position="1"/>
        <end position="16"/>
    </location>
</feature>
<dbReference type="Gramene" id="GBG92293">
    <property type="protein sequence ID" value="GBG92293"/>
    <property type="gene ID" value="CBR_g55062"/>
</dbReference>
<dbReference type="STRING" id="69332.A0A388MCQ7"/>
<dbReference type="SUPFAM" id="SSF52058">
    <property type="entry name" value="L domain-like"/>
    <property type="match status" value="1"/>
</dbReference>
<sequence length="81" mass="8781">MLLTFLFICRTLSSLGLQGTLPLLDGLTELRQLVLDGNAFYGPIPDRYGSYSHLESLSLRSNSLSGPLPQELGALMNLTGL</sequence>
<dbReference type="InterPro" id="IPR053213">
    <property type="entry name" value="RLP29"/>
</dbReference>
<name>A0A388MCQ7_CHABU</name>
<accession>A0A388MCQ7</accession>
<evidence type="ECO:0000313" key="3">
    <source>
        <dbReference type="Proteomes" id="UP000265515"/>
    </source>
</evidence>
<evidence type="ECO:0008006" key="4">
    <source>
        <dbReference type="Google" id="ProtNLM"/>
    </source>
</evidence>
<evidence type="ECO:0000313" key="2">
    <source>
        <dbReference type="EMBL" id="GBG92293.1"/>
    </source>
</evidence>
<protein>
    <recommendedName>
        <fullName evidence="4">Leucine-rich repeat-containing N-terminal plant-type domain-containing protein</fullName>
    </recommendedName>
</protein>
<dbReference type="EMBL" id="BFEA01001029">
    <property type="protein sequence ID" value="GBG92293.1"/>
    <property type="molecule type" value="Genomic_DNA"/>
</dbReference>
<dbReference type="InterPro" id="IPR032675">
    <property type="entry name" value="LRR_dom_sf"/>
</dbReference>
<dbReference type="Pfam" id="PF00560">
    <property type="entry name" value="LRR_1"/>
    <property type="match status" value="1"/>
</dbReference>
<reference evidence="2 3" key="1">
    <citation type="journal article" date="2018" name="Cell">
        <title>The Chara Genome: Secondary Complexity and Implications for Plant Terrestrialization.</title>
        <authorList>
            <person name="Nishiyama T."/>
            <person name="Sakayama H."/>
            <person name="Vries J.D."/>
            <person name="Buschmann H."/>
            <person name="Saint-Marcoux D."/>
            <person name="Ullrich K.K."/>
            <person name="Haas F.B."/>
            <person name="Vanderstraeten L."/>
            <person name="Becker D."/>
            <person name="Lang D."/>
            <person name="Vosolsobe S."/>
            <person name="Rombauts S."/>
            <person name="Wilhelmsson P.K.I."/>
            <person name="Janitza P."/>
            <person name="Kern R."/>
            <person name="Heyl A."/>
            <person name="Rumpler F."/>
            <person name="Villalobos L.I.A.C."/>
            <person name="Clay J.M."/>
            <person name="Skokan R."/>
            <person name="Toyoda A."/>
            <person name="Suzuki Y."/>
            <person name="Kagoshima H."/>
            <person name="Schijlen E."/>
            <person name="Tajeshwar N."/>
            <person name="Catarino B."/>
            <person name="Hetherington A.J."/>
            <person name="Saltykova A."/>
            <person name="Bonnot C."/>
            <person name="Breuninger H."/>
            <person name="Symeonidi A."/>
            <person name="Radhakrishnan G.V."/>
            <person name="Van Nieuwerburgh F."/>
            <person name="Deforce D."/>
            <person name="Chang C."/>
            <person name="Karol K.G."/>
            <person name="Hedrich R."/>
            <person name="Ulvskov P."/>
            <person name="Glockner G."/>
            <person name="Delwiche C.F."/>
            <person name="Petrasek J."/>
            <person name="Van de Peer Y."/>
            <person name="Friml J."/>
            <person name="Beilby M."/>
            <person name="Dolan L."/>
            <person name="Kohara Y."/>
            <person name="Sugano S."/>
            <person name="Fujiyama A."/>
            <person name="Delaux P.-M."/>
            <person name="Quint M."/>
            <person name="TheiBen G."/>
            <person name="Hagemann M."/>
            <person name="Harholt J."/>
            <person name="Dunand C."/>
            <person name="Zachgo S."/>
            <person name="Langdale J."/>
            <person name="Maumus F."/>
            <person name="Straeten D.V.D."/>
            <person name="Gould S.B."/>
            <person name="Rensing S.A."/>
        </authorList>
    </citation>
    <scope>NUCLEOTIDE SEQUENCE [LARGE SCALE GENOMIC DNA]</scope>
    <source>
        <strain evidence="2 3">S276</strain>
    </source>
</reference>
<feature type="chain" id="PRO_5017237509" description="Leucine-rich repeat-containing N-terminal plant-type domain-containing protein" evidence="1">
    <location>
        <begin position="17"/>
        <end position="81"/>
    </location>
</feature>
<dbReference type="PANTHER" id="PTHR48009:SF4">
    <property type="entry name" value="LEUCINE-RICH REPEAT (LRR) FAMILY PROTEIN"/>
    <property type="match status" value="1"/>
</dbReference>
<evidence type="ECO:0000256" key="1">
    <source>
        <dbReference type="SAM" id="SignalP"/>
    </source>
</evidence>
<dbReference type="AlphaFoldDB" id="A0A388MCQ7"/>
<proteinExistence type="predicted"/>
<keyword evidence="1" id="KW-0732">Signal</keyword>